<evidence type="ECO:0000313" key="1">
    <source>
        <dbReference type="EMBL" id="UJF32573.1"/>
    </source>
</evidence>
<evidence type="ECO:0000313" key="2">
    <source>
        <dbReference type="Proteomes" id="UP001649230"/>
    </source>
</evidence>
<dbReference type="EMBL" id="CP090978">
    <property type="protein sequence ID" value="UJF32573.1"/>
    <property type="molecule type" value="Genomic_DNA"/>
</dbReference>
<proteinExistence type="predicted"/>
<keyword evidence="2" id="KW-1185">Reference proteome</keyword>
<dbReference type="Proteomes" id="UP001649230">
    <property type="component" value="Chromosome"/>
</dbReference>
<organism evidence="1 2">
    <name type="scientific">Paenibacillus hexagrammi</name>
    <dbReference type="NCBI Taxonomy" id="2908839"/>
    <lineage>
        <taxon>Bacteria</taxon>
        <taxon>Bacillati</taxon>
        <taxon>Bacillota</taxon>
        <taxon>Bacilli</taxon>
        <taxon>Bacillales</taxon>
        <taxon>Paenibacillaceae</taxon>
        <taxon>Paenibacillus</taxon>
    </lineage>
</organism>
<gene>
    <name evidence="1" type="ORF">L0M14_23450</name>
</gene>
<reference evidence="1 2" key="1">
    <citation type="journal article" date="2024" name="Int. J. Syst. Evol. Microbiol.">
        <title>Paenibacillus hexagrammi sp. nov., a novel bacterium isolated from the gut content of Hexagrammos agrammus.</title>
        <authorList>
            <person name="Jung H.K."/>
            <person name="Kim D.G."/>
            <person name="Zin H."/>
            <person name="Park J."/>
            <person name="Jung H."/>
            <person name="Kim Y.O."/>
            <person name="Kong H.J."/>
            <person name="Kim J.W."/>
            <person name="Kim Y.S."/>
        </authorList>
    </citation>
    <scope>NUCLEOTIDE SEQUENCE [LARGE SCALE GENOMIC DNA]</scope>
    <source>
        <strain evidence="1 2">YPD9-1</strain>
    </source>
</reference>
<accession>A0ABY3SEZ9</accession>
<name>A0ABY3SEZ9_9BACL</name>
<dbReference type="RefSeq" id="WP_235118921.1">
    <property type="nucleotide sequence ID" value="NZ_CP090978.1"/>
</dbReference>
<protein>
    <submittedName>
        <fullName evidence="1">Uncharacterized protein</fullName>
    </submittedName>
</protein>
<sequence length="101" mass="12174">MRVFAFLLAVVLLLLIWTNPNSEDFEKWIRSRYLPVSSNMDNSQQMFVRSKNYILFSYHEMYVQHSAREWDRTYYAGFGILDRIIVTMPIVGEWRKAPEFE</sequence>